<dbReference type="InterPro" id="IPR017853">
    <property type="entry name" value="GH"/>
</dbReference>
<protein>
    <recommendedName>
        <fullName evidence="4 10">4-alpha-glucanotransferase</fullName>
        <ecNumber evidence="3 10">2.4.1.25</ecNumber>
    </recommendedName>
    <alternativeName>
        <fullName evidence="8 10">Amylomaltase</fullName>
    </alternativeName>
    <alternativeName>
        <fullName evidence="9 10">Disproportionating enzyme</fullName>
    </alternativeName>
</protein>
<dbReference type="Proteomes" id="UP000466864">
    <property type="component" value="Unassembled WGS sequence"/>
</dbReference>
<dbReference type="GO" id="GO:0005975">
    <property type="term" value="P:carbohydrate metabolic process"/>
    <property type="evidence" value="ECO:0007669"/>
    <property type="project" value="InterPro"/>
</dbReference>
<accession>A0A7X2P8S8</accession>
<gene>
    <name evidence="11" type="primary">malQ</name>
    <name evidence="11" type="ORF">FYJ60_05785</name>
</gene>
<dbReference type="SUPFAM" id="SSF51445">
    <property type="entry name" value="(Trans)glycosidases"/>
    <property type="match status" value="1"/>
</dbReference>
<sequence>MRAGGILLPVSALPSKYGIGGFSDEAYQFVDFLREAGQTYWQVLPLGPTGFGDSPYQAFSTFAGNPYFISLEQLQKENLLTEEECREADCGEQADSVDYGKLYRTRFAVLRKAWNRFRSPEGSAADKEAFRVFREENRDWLEDYCLFRVLKDRFGGKSWMEWPDAFKNREPGALLEAEEKETAEEGFYAFLEYEFLKQWRELKAYANRQGIRIIGDIPIYVAMDSSDAWAAPELFQFDRDRVPQAVAGVPPDVFSADGQLWGNPLYDWEYHKKTGYSWWVKRMTHCRELYDMIRIDHFRGFEAYYSVPYGEKTARNGRWVKGPGMDLFRVLKKAMGQAGVIAEDLGVITDGVKELIRETGYPGMKVLQFAFGSGPDNSFLPWNYPANCVVYTGTHDNDTTVGWYHNAEPGEKRFFRQYVGRQRMTDREACREMIRLALASPADLAVIPMQDWLELGNSARINLPATVGTNWRWRMLPGQAGPELKAEILEMTQVYGRAGASEAGQGTEKNQK</sequence>
<evidence type="ECO:0000256" key="7">
    <source>
        <dbReference type="ARBA" id="ARBA00023277"/>
    </source>
</evidence>
<keyword evidence="6 10" id="KW-0808">Transferase</keyword>
<evidence type="ECO:0000256" key="2">
    <source>
        <dbReference type="ARBA" id="ARBA00005684"/>
    </source>
</evidence>
<reference evidence="11 12" key="1">
    <citation type="submission" date="2019-08" db="EMBL/GenBank/DDBJ databases">
        <title>In-depth cultivation of the pig gut microbiome towards novel bacterial diversity and tailored functional studies.</title>
        <authorList>
            <person name="Wylensek D."/>
            <person name="Hitch T.C.A."/>
            <person name="Clavel T."/>
        </authorList>
    </citation>
    <scope>NUCLEOTIDE SEQUENCE [LARGE SCALE GENOMIC DNA]</scope>
    <source>
        <strain evidence="11 12">Oil+RF-744-WCA-WT-13</strain>
    </source>
</reference>
<evidence type="ECO:0000256" key="8">
    <source>
        <dbReference type="ARBA" id="ARBA00031423"/>
    </source>
</evidence>
<keyword evidence="7 10" id="KW-0119">Carbohydrate metabolism</keyword>
<dbReference type="EC" id="2.4.1.25" evidence="3 10"/>
<evidence type="ECO:0000256" key="10">
    <source>
        <dbReference type="RuleBase" id="RU361207"/>
    </source>
</evidence>
<dbReference type="InterPro" id="IPR003385">
    <property type="entry name" value="Glyco_hydro_77"/>
</dbReference>
<dbReference type="Pfam" id="PF02446">
    <property type="entry name" value="Glyco_hydro_77"/>
    <property type="match status" value="1"/>
</dbReference>
<dbReference type="AlphaFoldDB" id="A0A7X2P8S8"/>
<dbReference type="NCBIfam" id="NF011080">
    <property type="entry name" value="PRK14508.1-3"/>
    <property type="match status" value="1"/>
</dbReference>
<name>A0A7X2P8S8_9FIRM</name>
<evidence type="ECO:0000313" key="12">
    <source>
        <dbReference type="Proteomes" id="UP000466864"/>
    </source>
</evidence>
<evidence type="ECO:0000256" key="4">
    <source>
        <dbReference type="ARBA" id="ARBA00020295"/>
    </source>
</evidence>
<evidence type="ECO:0000313" key="11">
    <source>
        <dbReference type="EMBL" id="MST81823.1"/>
    </source>
</evidence>
<dbReference type="Gene3D" id="3.20.20.80">
    <property type="entry name" value="Glycosidases"/>
    <property type="match status" value="1"/>
</dbReference>
<keyword evidence="12" id="KW-1185">Reference proteome</keyword>
<dbReference type="PANTHER" id="PTHR32438:SF5">
    <property type="entry name" value="4-ALPHA-GLUCANOTRANSFERASE DPE1, CHLOROPLASTIC_AMYLOPLASTIC"/>
    <property type="match status" value="1"/>
</dbReference>
<keyword evidence="5 10" id="KW-0328">Glycosyltransferase</keyword>
<evidence type="ECO:0000256" key="9">
    <source>
        <dbReference type="ARBA" id="ARBA00031501"/>
    </source>
</evidence>
<comment type="caution">
    <text evidence="11">The sequence shown here is derived from an EMBL/GenBank/DDBJ whole genome shotgun (WGS) entry which is preliminary data.</text>
</comment>
<evidence type="ECO:0000256" key="6">
    <source>
        <dbReference type="ARBA" id="ARBA00022679"/>
    </source>
</evidence>
<organism evidence="11 12">
    <name type="scientific">Bilifractor porci</name>
    <dbReference type="NCBI Taxonomy" id="2606636"/>
    <lineage>
        <taxon>Bacteria</taxon>
        <taxon>Bacillati</taxon>
        <taxon>Bacillota</taxon>
        <taxon>Clostridia</taxon>
        <taxon>Lachnospirales</taxon>
        <taxon>Lachnospiraceae</taxon>
        <taxon>Bilifractor</taxon>
    </lineage>
</organism>
<dbReference type="RefSeq" id="WP_154457730.1">
    <property type="nucleotide sequence ID" value="NZ_VUMV01000003.1"/>
</dbReference>
<evidence type="ECO:0000256" key="5">
    <source>
        <dbReference type="ARBA" id="ARBA00022676"/>
    </source>
</evidence>
<comment type="similarity">
    <text evidence="2 10">Belongs to the disproportionating enzyme family.</text>
</comment>
<dbReference type="NCBIfam" id="TIGR00217">
    <property type="entry name" value="malQ"/>
    <property type="match status" value="1"/>
</dbReference>
<dbReference type="EMBL" id="VUMV01000003">
    <property type="protein sequence ID" value="MST81823.1"/>
    <property type="molecule type" value="Genomic_DNA"/>
</dbReference>
<comment type="catalytic activity">
    <reaction evidence="1 10">
        <text>Transfers a segment of a (1-&gt;4)-alpha-D-glucan to a new position in an acceptor, which may be glucose or a (1-&gt;4)-alpha-D-glucan.</text>
        <dbReference type="EC" id="2.4.1.25"/>
    </reaction>
</comment>
<dbReference type="PANTHER" id="PTHR32438">
    <property type="entry name" value="4-ALPHA-GLUCANOTRANSFERASE DPE1, CHLOROPLASTIC/AMYLOPLASTIC"/>
    <property type="match status" value="1"/>
</dbReference>
<evidence type="ECO:0000256" key="3">
    <source>
        <dbReference type="ARBA" id="ARBA00012560"/>
    </source>
</evidence>
<dbReference type="GO" id="GO:0004134">
    <property type="term" value="F:4-alpha-glucanotransferase activity"/>
    <property type="evidence" value="ECO:0007669"/>
    <property type="project" value="UniProtKB-EC"/>
</dbReference>
<evidence type="ECO:0000256" key="1">
    <source>
        <dbReference type="ARBA" id="ARBA00000439"/>
    </source>
</evidence>
<proteinExistence type="inferred from homology"/>